<evidence type="ECO:0000313" key="3">
    <source>
        <dbReference type="Proteomes" id="UP001597237"/>
    </source>
</evidence>
<dbReference type="SUPFAM" id="SSF51197">
    <property type="entry name" value="Clavaminate synthase-like"/>
    <property type="match status" value="1"/>
</dbReference>
<organism evidence="2 3">
    <name type="scientific">Phenylobacterium terrae</name>
    <dbReference type="NCBI Taxonomy" id="2665495"/>
    <lineage>
        <taxon>Bacteria</taxon>
        <taxon>Pseudomonadati</taxon>
        <taxon>Pseudomonadota</taxon>
        <taxon>Alphaproteobacteria</taxon>
        <taxon>Caulobacterales</taxon>
        <taxon>Caulobacteraceae</taxon>
        <taxon>Phenylobacterium</taxon>
    </lineage>
</organism>
<dbReference type="PANTHER" id="PTHR20883">
    <property type="entry name" value="PHYTANOYL-COA DIOXYGENASE DOMAIN CONTAINING 1"/>
    <property type="match status" value="1"/>
</dbReference>
<keyword evidence="2" id="KW-0560">Oxidoreductase</keyword>
<dbReference type="RefSeq" id="WP_377281626.1">
    <property type="nucleotide sequence ID" value="NZ_JBHRSI010000004.1"/>
</dbReference>
<dbReference type="Gene3D" id="2.60.120.620">
    <property type="entry name" value="q2cbj1_9rhob like domain"/>
    <property type="match status" value="1"/>
</dbReference>
<evidence type="ECO:0000313" key="2">
    <source>
        <dbReference type="EMBL" id="MFD1785586.1"/>
    </source>
</evidence>
<keyword evidence="2" id="KW-0223">Dioxygenase</keyword>
<protein>
    <submittedName>
        <fullName evidence="2">Phytanoyl-CoA dioxygenase family protein</fullName>
    </submittedName>
</protein>
<comment type="cofactor">
    <cofactor evidence="1">
        <name>Fe(2+)</name>
        <dbReference type="ChEBI" id="CHEBI:29033"/>
    </cofactor>
</comment>
<accession>A0ABW4N6V6</accession>
<dbReference type="Pfam" id="PF05721">
    <property type="entry name" value="PhyH"/>
    <property type="match status" value="1"/>
</dbReference>
<proteinExistence type="predicted"/>
<name>A0ABW4N6V6_9CAUL</name>
<comment type="caution">
    <text evidence="2">The sequence shown here is derived from an EMBL/GenBank/DDBJ whole genome shotgun (WGS) entry which is preliminary data.</text>
</comment>
<dbReference type="GO" id="GO:0051213">
    <property type="term" value="F:dioxygenase activity"/>
    <property type="evidence" value="ECO:0007669"/>
    <property type="project" value="UniProtKB-KW"/>
</dbReference>
<keyword evidence="3" id="KW-1185">Reference proteome</keyword>
<dbReference type="InterPro" id="IPR008775">
    <property type="entry name" value="Phytyl_CoA_dOase-like"/>
</dbReference>
<dbReference type="Proteomes" id="UP001597237">
    <property type="component" value="Unassembled WGS sequence"/>
</dbReference>
<evidence type="ECO:0000256" key="1">
    <source>
        <dbReference type="ARBA" id="ARBA00001954"/>
    </source>
</evidence>
<dbReference type="EMBL" id="JBHUEY010000012">
    <property type="protein sequence ID" value="MFD1785586.1"/>
    <property type="molecule type" value="Genomic_DNA"/>
</dbReference>
<gene>
    <name evidence="2" type="ORF">ACFSC0_19480</name>
</gene>
<dbReference type="PANTHER" id="PTHR20883:SF48">
    <property type="entry name" value="ECTOINE DIOXYGENASE"/>
    <property type="match status" value="1"/>
</dbReference>
<reference evidence="3" key="1">
    <citation type="journal article" date="2019" name="Int. J. Syst. Evol. Microbiol.">
        <title>The Global Catalogue of Microorganisms (GCM) 10K type strain sequencing project: providing services to taxonomists for standard genome sequencing and annotation.</title>
        <authorList>
            <consortium name="The Broad Institute Genomics Platform"/>
            <consortium name="The Broad Institute Genome Sequencing Center for Infectious Disease"/>
            <person name="Wu L."/>
            <person name="Ma J."/>
        </authorList>
    </citation>
    <scope>NUCLEOTIDE SEQUENCE [LARGE SCALE GENOMIC DNA]</scope>
    <source>
        <strain evidence="3">DFY28</strain>
    </source>
</reference>
<sequence length="266" mass="30128">MDRAERARAWAEDGFFVLRAAVPAAEARELEAEVVSRIREDPPERHPGERAYLSGENYYIVPEVAPSPAARNPEDRIAKVFNCHAEGLARQIAGRPALVDAVEEILGPDLDCFQSQFIFKNPGVVGQPWHQDSHYFKFDKQPQVGVWLALSRATLENGCLWVTPGSHRAMRIFEHVPDRRPEALQGYLEIVDQDTSRRIPVLMEPGDVLFFHSYLMHMSTDNVADDRRSAMVYHYGRAGTDVIASDRRESLARVNRWVPVRRAVAA</sequence>